<proteinExistence type="predicted"/>
<evidence type="ECO:0000313" key="1">
    <source>
        <dbReference type="EMBL" id="EFI34305.1"/>
    </source>
</evidence>
<gene>
    <name evidence="1" type="ORF">Dthio_PD1656</name>
</gene>
<organism evidence="1 2">
    <name type="scientific">Desulfonatronospira thiodismutans ASO3-1</name>
    <dbReference type="NCBI Taxonomy" id="555779"/>
    <lineage>
        <taxon>Bacteria</taxon>
        <taxon>Pseudomonadati</taxon>
        <taxon>Thermodesulfobacteriota</taxon>
        <taxon>Desulfovibrionia</taxon>
        <taxon>Desulfovibrionales</taxon>
        <taxon>Desulfonatronovibrionaceae</taxon>
        <taxon>Desulfonatronospira</taxon>
    </lineage>
</organism>
<protein>
    <submittedName>
        <fullName evidence="1">Uncharacterized protein</fullName>
    </submittedName>
</protein>
<dbReference type="EMBL" id="ACJN02000002">
    <property type="protein sequence ID" value="EFI34305.1"/>
    <property type="molecule type" value="Genomic_DNA"/>
</dbReference>
<keyword evidence="2" id="KW-1185">Reference proteome</keyword>
<accession>D6SNH9</accession>
<sequence>MAMQDRIFTLGLSVEAVSLYLILHDLEFHDMPLERENIEPRWNAPPQALEHALDELAMHQVVQDKSDPLTLNPQEAWTPSRSA</sequence>
<evidence type="ECO:0000313" key="2">
    <source>
        <dbReference type="Proteomes" id="UP000005496"/>
    </source>
</evidence>
<dbReference type="AlphaFoldDB" id="D6SNH9"/>
<reference evidence="1" key="1">
    <citation type="submission" date="2010-05" db="EMBL/GenBank/DDBJ databases">
        <title>The draft genome of Desulfonatronospira thiodismutans ASO3-1.</title>
        <authorList>
            <consortium name="US DOE Joint Genome Institute (JGI-PGF)"/>
            <person name="Lucas S."/>
            <person name="Copeland A."/>
            <person name="Lapidus A."/>
            <person name="Cheng J.-F."/>
            <person name="Bruce D."/>
            <person name="Goodwin L."/>
            <person name="Pitluck S."/>
            <person name="Chertkov O."/>
            <person name="Brettin T."/>
            <person name="Detter J.C."/>
            <person name="Han C."/>
            <person name="Land M.L."/>
            <person name="Hauser L."/>
            <person name="Kyrpides N."/>
            <person name="Mikhailova N."/>
            <person name="Muyzer G."/>
            <person name="Woyke T."/>
        </authorList>
    </citation>
    <scope>NUCLEOTIDE SEQUENCE [LARGE SCALE GENOMIC DNA]</scope>
    <source>
        <strain evidence="1">ASO3-1</strain>
    </source>
</reference>
<comment type="caution">
    <text evidence="1">The sequence shown here is derived from an EMBL/GenBank/DDBJ whole genome shotgun (WGS) entry which is preliminary data.</text>
</comment>
<name>D6SNH9_9BACT</name>
<dbReference type="Proteomes" id="UP000005496">
    <property type="component" value="Unassembled WGS sequence"/>
</dbReference>